<comment type="catalytic activity">
    <reaction evidence="1">
        <text>L-tyrosyl-[protein] + ATP = O-(5'-adenylyl)-L-tyrosyl-[protein] + diphosphate</text>
        <dbReference type="Rhea" id="RHEA:54288"/>
        <dbReference type="Rhea" id="RHEA-COMP:10136"/>
        <dbReference type="Rhea" id="RHEA-COMP:13846"/>
        <dbReference type="ChEBI" id="CHEBI:30616"/>
        <dbReference type="ChEBI" id="CHEBI:33019"/>
        <dbReference type="ChEBI" id="CHEBI:46858"/>
        <dbReference type="ChEBI" id="CHEBI:83624"/>
        <dbReference type="EC" id="2.7.7.108"/>
    </reaction>
</comment>
<dbReference type="Proteomes" id="UP000219353">
    <property type="component" value="Unassembled WGS sequence"/>
</dbReference>
<feature type="binding site" evidence="2">
    <location>
        <position position="235"/>
    </location>
    <ligand>
        <name>ATP</name>
        <dbReference type="ChEBI" id="CHEBI:30616"/>
    </ligand>
</feature>
<dbReference type="GO" id="GO:0070733">
    <property type="term" value="F:AMPylase activity"/>
    <property type="evidence" value="ECO:0007669"/>
    <property type="project" value="UniProtKB-UniRule"/>
</dbReference>
<dbReference type="Pfam" id="PF02661">
    <property type="entry name" value="Fic"/>
    <property type="match status" value="1"/>
</dbReference>
<dbReference type="Gene3D" id="1.10.3290.10">
    <property type="entry name" value="Fido-like domain"/>
    <property type="match status" value="1"/>
</dbReference>
<evidence type="ECO:0000259" key="5">
    <source>
        <dbReference type="PROSITE" id="PS51459"/>
    </source>
</evidence>
<dbReference type="InterPro" id="IPR048770">
    <property type="entry name" value="SoFic-like_C"/>
</dbReference>
<feature type="active site" evidence="3">
    <location>
        <position position="193"/>
    </location>
</feature>
<proteinExistence type="predicted"/>
<organism evidence="6 7">
    <name type="scientific">Arsukibacterium tuosuense</name>
    <dbReference type="NCBI Taxonomy" id="1323745"/>
    <lineage>
        <taxon>Bacteria</taxon>
        <taxon>Pseudomonadati</taxon>
        <taxon>Pseudomonadota</taxon>
        <taxon>Gammaproteobacteria</taxon>
        <taxon>Chromatiales</taxon>
        <taxon>Chromatiaceae</taxon>
        <taxon>Arsukibacterium</taxon>
    </lineage>
</organism>
<dbReference type="Pfam" id="PF13784">
    <property type="entry name" value="Fic_N"/>
    <property type="match status" value="1"/>
</dbReference>
<dbReference type="InterPro" id="IPR036388">
    <property type="entry name" value="WH-like_DNA-bd_sf"/>
</dbReference>
<dbReference type="PROSITE" id="PS51459">
    <property type="entry name" value="FIDO"/>
    <property type="match status" value="1"/>
</dbReference>
<evidence type="ECO:0000256" key="1">
    <source>
        <dbReference type="PIRNR" id="PIRNR038925"/>
    </source>
</evidence>
<dbReference type="RefSeq" id="WP_097110523.1">
    <property type="nucleotide sequence ID" value="NZ_OBEB01000002.1"/>
</dbReference>
<feature type="binding site" evidence="4">
    <location>
        <begin position="197"/>
        <end position="204"/>
    </location>
    <ligand>
        <name>ATP</name>
        <dbReference type="ChEBI" id="CHEBI:30616"/>
    </ligand>
</feature>
<dbReference type="InterPro" id="IPR036597">
    <property type="entry name" value="Fido-like_dom_sf"/>
</dbReference>
<dbReference type="GO" id="GO:0042803">
    <property type="term" value="F:protein homodimerization activity"/>
    <property type="evidence" value="ECO:0007669"/>
    <property type="project" value="UniProtKB-UniRule"/>
</dbReference>
<feature type="binding site" evidence="2">
    <location>
        <position position="193"/>
    </location>
    <ligand>
        <name>ATP</name>
        <dbReference type="ChEBI" id="CHEBI:30616"/>
    </ligand>
</feature>
<dbReference type="InterPro" id="IPR026287">
    <property type="entry name" value="SoFic-like"/>
</dbReference>
<dbReference type="PANTHER" id="PTHR13504:SF35">
    <property type="entry name" value="PROTEIN ADENYLYLTRANSFERASE SOFIC"/>
    <property type="match status" value="1"/>
</dbReference>
<dbReference type="InterPro" id="IPR003812">
    <property type="entry name" value="Fido"/>
</dbReference>
<feature type="domain" description="Fido" evidence="5">
    <location>
        <begin position="111"/>
        <end position="257"/>
    </location>
</feature>
<keyword evidence="1" id="KW-0548">Nucleotidyltransferase</keyword>
<feature type="binding site" evidence="2">
    <location>
        <begin position="198"/>
        <end position="204"/>
    </location>
    <ligand>
        <name>ATP</name>
        <dbReference type="ChEBI" id="CHEBI:30616"/>
    </ligand>
</feature>
<keyword evidence="7" id="KW-1185">Reference proteome</keyword>
<sequence length="359" mass="41490">MSYVLAALPLPSIEQWETRAVLKKTAEAHRYLAELKGVAASIPNEAILINTLSLQEAKDSSEIENIITTHDELYKANLFTDAVTNPAAKEVQDYVFALKEGFQTVRRQKLIRLTDILQVQENLERNQAGLRKLPGTDLKNAHTGEIIYTPPQHTETIVELMHNLIEYINNDELCDADPLVKMAIIHHQFESIHPFYDGNGRTGRILNILYLGAKDLLNLPVLYLSRFMIRDKAAYYTQLQQLRETGDWESWLIYMLNGVIETAINTISLITEIKTLMQTYKHRIRDELPKIYRQELLNNLFNHPYTKIEFVMNDLGVSRITATKYLEELVQHGFLHKEKIGRSNYYINHPLYSLLMQHA</sequence>
<keyword evidence="1 2" id="KW-0547">Nucleotide-binding</keyword>
<dbReference type="OrthoDB" id="9807853at2"/>
<feature type="binding site" evidence="4">
    <location>
        <begin position="235"/>
        <end position="236"/>
    </location>
    <ligand>
        <name>ATP</name>
        <dbReference type="ChEBI" id="CHEBI:30616"/>
    </ligand>
</feature>
<dbReference type="Pfam" id="PF21248">
    <property type="entry name" value="SoFic-like_C"/>
    <property type="match status" value="1"/>
</dbReference>
<evidence type="ECO:0000313" key="6">
    <source>
        <dbReference type="EMBL" id="SNY49028.1"/>
    </source>
</evidence>
<name>A0A285IM23_9GAMM</name>
<reference evidence="7" key="1">
    <citation type="submission" date="2017-09" db="EMBL/GenBank/DDBJ databases">
        <authorList>
            <person name="Varghese N."/>
            <person name="Submissions S."/>
        </authorList>
    </citation>
    <scope>NUCLEOTIDE SEQUENCE [LARGE SCALE GENOMIC DNA]</scope>
    <source>
        <strain evidence="7">CGMCC 1.12461</strain>
    </source>
</reference>
<dbReference type="InterPro" id="IPR036390">
    <property type="entry name" value="WH_DNA-bd_sf"/>
</dbReference>
<keyword evidence="1" id="KW-0808">Transferase</keyword>
<gene>
    <name evidence="6" type="ORF">SAMN06297280_1229</name>
</gene>
<evidence type="ECO:0000256" key="2">
    <source>
        <dbReference type="PIRSR" id="PIRSR038925-1"/>
    </source>
</evidence>
<evidence type="ECO:0000313" key="7">
    <source>
        <dbReference type="Proteomes" id="UP000219353"/>
    </source>
</evidence>
<dbReference type="SUPFAM" id="SSF46785">
    <property type="entry name" value="Winged helix' DNA-binding domain"/>
    <property type="match status" value="1"/>
</dbReference>
<dbReference type="Gene3D" id="1.10.10.10">
    <property type="entry name" value="Winged helix-like DNA-binding domain superfamily/Winged helix DNA-binding domain"/>
    <property type="match status" value="1"/>
</dbReference>
<dbReference type="SUPFAM" id="SSF140931">
    <property type="entry name" value="Fic-like"/>
    <property type="match status" value="1"/>
</dbReference>
<dbReference type="PANTHER" id="PTHR13504">
    <property type="entry name" value="FIDO DOMAIN-CONTAINING PROTEIN DDB_G0283145"/>
    <property type="match status" value="1"/>
</dbReference>
<comment type="function">
    <text evidence="1">Adenylyltransferase that mediates the addition of adenosine 5'-monophosphate (AMP) to specific residues of target proteins.</text>
</comment>
<dbReference type="InterPro" id="IPR025758">
    <property type="entry name" value="Fic/DOC_N"/>
</dbReference>
<dbReference type="AlphaFoldDB" id="A0A285IM23"/>
<dbReference type="PIRSF" id="PIRSF038925">
    <property type="entry name" value="AMP-prot_trans"/>
    <property type="match status" value="1"/>
</dbReference>
<protein>
    <recommendedName>
        <fullName evidence="1">Protein adenylyltransferase</fullName>
        <ecNumber evidence="1">2.7.7.108</ecNumber>
    </recommendedName>
    <alternativeName>
        <fullName evidence="1">AMPylator</fullName>
    </alternativeName>
</protein>
<accession>A0A285IM23</accession>
<comment type="subunit">
    <text evidence="1">Homodimer.</text>
</comment>
<evidence type="ECO:0000256" key="3">
    <source>
        <dbReference type="PIRSR" id="PIRSR640198-1"/>
    </source>
</evidence>
<comment type="catalytic activity">
    <reaction evidence="1">
        <text>L-threonyl-[protein] + ATP = 3-O-(5'-adenylyl)-L-threonyl-[protein] + diphosphate</text>
        <dbReference type="Rhea" id="RHEA:54292"/>
        <dbReference type="Rhea" id="RHEA-COMP:11060"/>
        <dbReference type="Rhea" id="RHEA-COMP:13847"/>
        <dbReference type="ChEBI" id="CHEBI:30013"/>
        <dbReference type="ChEBI" id="CHEBI:30616"/>
        <dbReference type="ChEBI" id="CHEBI:33019"/>
        <dbReference type="ChEBI" id="CHEBI:138113"/>
        <dbReference type="EC" id="2.7.7.108"/>
    </reaction>
</comment>
<evidence type="ECO:0000256" key="4">
    <source>
        <dbReference type="PIRSR" id="PIRSR640198-2"/>
    </source>
</evidence>
<dbReference type="GO" id="GO:0005524">
    <property type="term" value="F:ATP binding"/>
    <property type="evidence" value="ECO:0007669"/>
    <property type="project" value="UniProtKB-UniRule"/>
</dbReference>
<keyword evidence="1 2" id="KW-0067">ATP-binding</keyword>
<dbReference type="EC" id="2.7.7.108" evidence="1"/>
<feature type="binding site" evidence="2">
    <location>
        <position position="64"/>
    </location>
    <ligand>
        <name>ATP</name>
        <dbReference type="ChEBI" id="CHEBI:30616"/>
    </ligand>
</feature>
<dbReference type="GO" id="GO:0000287">
    <property type="term" value="F:magnesium ion binding"/>
    <property type="evidence" value="ECO:0007669"/>
    <property type="project" value="UniProtKB-UniRule"/>
</dbReference>
<dbReference type="EMBL" id="OBEB01000002">
    <property type="protein sequence ID" value="SNY49028.1"/>
    <property type="molecule type" value="Genomic_DNA"/>
</dbReference>
<dbReference type="InterPro" id="IPR040198">
    <property type="entry name" value="Fido_containing"/>
</dbReference>